<accession>A0ABD3DXS8</accession>
<gene>
    <name evidence="2" type="ORF">CASFOL_008021</name>
</gene>
<proteinExistence type="predicted"/>
<keyword evidence="3" id="KW-1185">Reference proteome</keyword>
<feature type="region of interest" description="Disordered" evidence="1">
    <location>
        <begin position="1"/>
        <end position="20"/>
    </location>
</feature>
<comment type="caution">
    <text evidence="2">The sequence shown here is derived from an EMBL/GenBank/DDBJ whole genome shotgun (WGS) entry which is preliminary data.</text>
</comment>
<dbReference type="AlphaFoldDB" id="A0ABD3DXS8"/>
<evidence type="ECO:0000256" key="1">
    <source>
        <dbReference type="SAM" id="MobiDB-lite"/>
    </source>
</evidence>
<sequence length="58" mass="6653">MDDNGSNNIHGEEKPEEEEGWIGGMFDFSEAPLKQACCCCWQSLNKVKSLPNGYSRWW</sequence>
<name>A0ABD3DXS8_9LAMI</name>
<dbReference type="Proteomes" id="UP001632038">
    <property type="component" value="Unassembled WGS sequence"/>
</dbReference>
<reference evidence="3" key="1">
    <citation type="journal article" date="2024" name="IScience">
        <title>Strigolactones Initiate the Formation of Haustorium-like Structures in Castilleja.</title>
        <authorList>
            <person name="Buerger M."/>
            <person name="Peterson D."/>
            <person name="Chory J."/>
        </authorList>
    </citation>
    <scope>NUCLEOTIDE SEQUENCE [LARGE SCALE GENOMIC DNA]</scope>
</reference>
<evidence type="ECO:0000313" key="3">
    <source>
        <dbReference type="Proteomes" id="UP001632038"/>
    </source>
</evidence>
<dbReference type="EMBL" id="JAVIJP010000009">
    <property type="protein sequence ID" value="KAL3647053.1"/>
    <property type="molecule type" value="Genomic_DNA"/>
</dbReference>
<protein>
    <submittedName>
        <fullName evidence="2">Uncharacterized protein</fullName>
    </submittedName>
</protein>
<evidence type="ECO:0000313" key="2">
    <source>
        <dbReference type="EMBL" id="KAL3647053.1"/>
    </source>
</evidence>
<organism evidence="2 3">
    <name type="scientific">Castilleja foliolosa</name>
    <dbReference type="NCBI Taxonomy" id="1961234"/>
    <lineage>
        <taxon>Eukaryota</taxon>
        <taxon>Viridiplantae</taxon>
        <taxon>Streptophyta</taxon>
        <taxon>Embryophyta</taxon>
        <taxon>Tracheophyta</taxon>
        <taxon>Spermatophyta</taxon>
        <taxon>Magnoliopsida</taxon>
        <taxon>eudicotyledons</taxon>
        <taxon>Gunneridae</taxon>
        <taxon>Pentapetalae</taxon>
        <taxon>asterids</taxon>
        <taxon>lamiids</taxon>
        <taxon>Lamiales</taxon>
        <taxon>Orobanchaceae</taxon>
        <taxon>Pedicularideae</taxon>
        <taxon>Castillejinae</taxon>
        <taxon>Castilleja</taxon>
    </lineage>
</organism>